<dbReference type="RefSeq" id="WP_119887546.1">
    <property type="nucleotide sequence ID" value="NZ_QZEV01000124.1"/>
</dbReference>
<evidence type="ECO:0000313" key="3">
    <source>
        <dbReference type="Proteomes" id="UP000285530"/>
    </source>
</evidence>
<accession>A0A418ZQG2</accession>
<feature type="chain" id="PRO_5019202831" description="TIGR03016 family PEP-CTERM system-associated outer membrane protein" evidence="1">
    <location>
        <begin position="25"/>
        <end position="446"/>
    </location>
</feature>
<dbReference type="AlphaFoldDB" id="A0A418ZQG2"/>
<proteinExistence type="predicted"/>
<reference evidence="2 3" key="1">
    <citation type="submission" date="2018-09" db="EMBL/GenBank/DDBJ databases">
        <title>Paracoccus onubensis nov. sp. a moderate halophilic bacterium isolated from Gruta de las Maravillas (Aracena, Spain).</title>
        <authorList>
            <person name="Jurado V."/>
            <person name="Gutierrez-Patricio S."/>
            <person name="Gonzalez-Pimentel J.L."/>
            <person name="Laiz L."/>
            <person name="Saiz-Jimenez C."/>
        </authorList>
    </citation>
    <scope>NUCLEOTIDE SEQUENCE [LARGE SCALE GENOMIC DNA]</scope>
    <source>
        <strain evidence="2 3">DSM 19484</strain>
    </source>
</reference>
<keyword evidence="3" id="KW-1185">Reference proteome</keyword>
<evidence type="ECO:0008006" key="4">
    <source>
        <dbReference type="Google" id="ProtNLM"/>
    </source>
</evidence>
<protein>
    <recommendedName>
        <fullName evidence="4">TIGR03016 family PEP-CTERM system-associated outer membrane protein</fullName>
    </recommendedName>
</protein>
<dbReference type="EMBL" id="QZEV01000124">
    <property type="protein sequence ID" value="RJK98484.1"/>
    <property type="molecule type" value="Genomic_DNA"/>
</dbReference>
<feature type="signal peptide" evidence="1">
    <location>
        <begin position="1"/>
        <end position="24"/>
    </location>
</feature>
<organism evidence="2 3">
    <name type="scientific">Paracoccus aestuarii</name>
    <dbReference type="NCBI Taxonomy" id="453842"/>
    <lineage>
        <taxon>Bacteria</taxon>
        <taxon>Pseudomonadati</taxon>
        <taxon>Pseudomonadota</taxon>
        <taxon>Alphaproteobacteria</taxon>
        <taxon>Rhodobacterales</taxon>
        <taxon>Paracoccaceae</taxon>
        <taxon>Paracoccus</taxon>
    </lineage>
</organism>
<dbReference type="Proteomes" id="UP000285530">
    <property type="component" value="Unassembled WGS sequence"/>
</dbReference>
<sequence>MTGPLTLFAALLSGAALLPGMAMAQDDSDLAPQAQLSVSQQLSLDNGDLIGRIPLDLSLRTGTRSEVFGLTASVPLRLGDPEDDNNFGIGDRRAELFYRRFARQSSVEVQGRYVEADLDRLIFFDELVDDIVTLDGGRRADTGLRAGYAFGTQSKLGGEFSLGYLDRRYIDTTDPSLTDSQTVDGAATIFLEPTPLIRARILGSALETESEGTGTDTRRHRAGVGASMQVNRRVNLDLELAQSYIRREDGDTGLVEESDGLSWSGTATYLRPLGDYTLTVSSDPGTEGRRDRLRFGHSLERPTYTLSLAAGVTRLDGGDVDPTLQIAYSGELSRVSRAQLSLQRDAISDLDGNEAINTSLRGSYNRQLDEQSSVGISLFFRESEVQRGDRQDARSAAVDISYSRTLNRNISVSAGVNVVRSREGDGLRENDERVYVGLGRSFNFLR</sequence>
<comment type="caution">
    <text evidence="2">The sequence shown here is derived from an EMBL/GenBank/DDBJ whole genome shotgun (WGS) entry which is preliminary data.</text>
</comment>
<evidence type="ECO:0000313" key="2">
    <source>
        <dbReference type="EMBL" id="RJK98484.1"/>
    </source>
</evidence>
<gene>
    <name evidence="2" type="ORF">D3P06_16250</name>
</gene>
<name>A0A418ZQG2_9RHOB</name>
<evidence type="ECO:0000256" key="1">
    <source>
        <dbReference type="SAM" id="SignalP"/>
    </source>
</evidence>
<keyword evidence="1" id="KW-0732">Signal</keyword>